<dbReference type="CDD" id="cd02440">
    <property type="entry name" value="AdoMet_MTases"/>
    <property type="match status" value="1"/>
</dbReference>
<protein>
    <submittedName>
        <fullName evidence="2 3">Methyltransferase domain</fullName>
    </submittedName>
</protein>
<sequence>MDLGQHWNTAYTARAEDALTWFEDTPAQSLALVRQYLPKAGTLLDVGGGASRLADHALGCGAGAVTVLDLSRTALQITRQRLADAPVTLVAANICNWSPDRAYDLWHDRAVFHFLTEPADQQRYLQTLNRALRPGGVAIIATFDLTGPDTCSNLPVQRYAPETLAKRMAELAPGLLTPLQSLRHAHRTPKGNMQDFQFSVFRKSADMV</sequence>
<dbReference type="Proteomes" id="UP000050413">
    <property type="component" value="Unassembled WGS sequence"/>
</dbReference>
<reference evidence="3 4" key="1">
    <citation type="submission" date="2015-09" db="EMBL/GenBank/DDBJ databases">
        <title>Identification and resolution of microdiversity through metagenomic sequencing of parallel consortia.</title>
        <authorList>
            <person name="Nelson W.C."/>
            <person name="Romine M.F."/>
            <person name="Lindemann S.R."/>
        </authorList>
    </citation>
    <scope>NUCLEOTIDE SEQUENCE [LARGE SCALE GENOMIC DNA]</scope>
    <source>
        <strain evidence="3">HL-91</strain>
    </source>
</reference>
<evidence type="ECO:0000313" key="4">
    <source>
        <dbReference type="Proteomes" id="UP000050413"/>
    </source>
</evidence>
<gene>
    <name evidence="2" type="ORF">Ga0058931_1420</name>
    <name evidence="3" type="ORF">HLUCCA05_06890</name>
</gene>
<dbReference type="SUPFAM" id="SSF53335">
    <property type="entry name" value="S-adenosyl-L-methionine-dependent methyltransferases"/>
    <property type="match status" value="1"/>
</dbReference>
<dbReference type="EMBL" id="LJSG01000020">
    <property type="protein sequence ID" value="KPP89881.1"/>
    <property type="molecule type" value="Genomic_DNA"/>
</dbReference>
<dbReference type="RefSeq" id="WP_072245711.1">
    <property type="nucleotide sequence ID" value="NZ_FBYC01000004.1"/>
</dbReference>
<dbReference type="InterPro" id="IPR029063">
    <property type="entry name" value="SAM-dependent_MTases_sf"/>
</dbReference>
<organism evidence="3 4">
    <name type="scientific">Roseibaca calidilacus</name>
    <dbReference type="NCBI Taxonomy" id="1666912"/>
    <lineage>
        <taxon>Bacteria</taxon>
        <taxon>Pseudomonadati</taxon>
        <taxon>Pseudomonadota</taxon>
        <taxon>Alphaproteobacteria</taxon>
        <taxon>Rhodobacterales</taxon>
        <taxon>Paracoccaceae</taxon>
        <taxon>Roseinatronobacter</taxon>
    </lineage>
</organism>
<dbReference type="Gene3D" id="3.40.50.150">
    <property type="entry name" value="Vaccinia Virus protein VP39"/>
    <property type="match status" value="1"/>
</dbReference>
<dbReference type="Pfam" id="PF13649">
    <property type="entry name" value="Methyltransf_25"/>
    <property type="match status" value="1"/>
</dbReference>
<keyword evidence="3" id="KW-0808">Transferase</keyword>
<dbReference type="InterPro" id="IPR041698">
    <property type="entry name" value="Methyltransf_25"/>
</dbReference>
<proteinExistence type="predicted"/>
<dbReference type="GO" id="GO:0008168">
    <property type="term" value="F:methyltransferase activity"/>
    <property type="evidence" value="ECO:0007669"/>
    <property type="project" value="UniProtKB-KW"/>
</dbReference>
<evidence type="ECO:0000313" key="3">
    <source>
        <dbReference type="EMBL" id="KPP89881.1"/>
    </source>
</evidence>
<dbReference type="AlphaFoldDB" id="A0A0N8K6U1"/>
<dbReference type="STRING" id="1666912.Ga0058931_1420"/>
<accession>A0A0N8K6U1</accession>
<keyword evidence="3" id="KW-0489">Methyltransferase</keyword>
<dbReference type="GO" id="GO:0032259">
    <property type="term" value="P:methylation"/>
    <property type="evidence" value="ECO:0007669"/>
    <property type="project" value="UniProtKB-KW"/>
</dbReference>
<evidence type="ECO:0000313" key="2">
    <source>
        <dbReference type="EMBL" id="CUX80929.1"/>
    </source>
</evidence>
<evidence type="ECO:0000259" key="1">
    <source>
        <dbReference type="Pfam" id="PF13649"/>
    </source>
</evidence>
<feature type="domain" description="Methyltransferase" evidence="1">
    <location>
        <begin position="44"/>
        <end position="136"/>
    </location>
</feature>
<dbReference type="OrthoDB" id="9788660at2"/>
<name>A0A0N8K6U1_9RHOB</name>
<dbReference type="EMBL" id="FBYC01000004">
    <property type="protein sequence ID" value="CUX80929.1"/>
    <property type="molecule type" value="Genomic_DNA"/>
</dbReference>
<comment type="caution">
    <text evidence="3">The sequence shown here is derived from an EMBL/GenBank/DDBJ whole genome shotgun (WGS) entry which is preliminary data.</text>
</comment>
<reference evidence="2 5" key="2">
    <citation type="submission" date="2016-01" db="EMBL/GenBank/DDBJ databases">
        <authorList>
            <person name="Varghese N."/>
        </authorList>
    </citation>
    <scope>NUCLEOTIDE SEQUENCE [LARGE SCALE GENOMIC DNA]</scope>
    <source>
        <strain evidence="2 5">HL-91</strain>
    </source>
</reference>
<dbReference type="Proteomes" id="UP000182045">
    <property type="component" value="Unassembled WGS sequence"/>
</dbReference>
<keyword evidence="5" id="KW-1185">Reference proteome</keyword>
<evidence type="ECO:0000313" key="5">
    <source>
        <dbReference type="Proteomes" id="UP000182045"/>
    </source>
</evidence>